<proteinExistence type="predicted"/>
<evidence type="ECO:0000313" key="4">
    <source>
        <dbReference type="Proteomes" id="UP000051160"/>
    </source>
</evidence>
<dbReference type="EMBL" id="AZEE01000028">
    <property type="protein sequence ID" value="KRK97896.1"/>
    <property type="molecule type" value="Genomic_DNA"/>
</dbReference>
<gene>
    <name evidence="3" type="ORF">FD04_GL000869</name>
</gene>
<feature type="domain" description="Calcineurin-like phosphoesterase" evidence="2">
    <location>
        <begin position="4"/>
        <end position="200"/>
    </location>
</feature>
<dbReference type="Proteomes" id="UP000051160">
    <property type="component" value="Unassembled WGS sequence"/>
</dbReference>
<evidence type="ECO:0000259" key="2">
    <source>
        <dbReference type="Pfam" id="PF00149"/>
    </source>
</evidence>
<protein>
    <submittedName>
        <fullName evidence="3">Metallophosphoesterase</fullName>
    </submittedName>
</protein>
<dbReference type="InterPro" id="IPR050535">
    <property type="entry name" value="DNA_Repair-Maintenance_Comp"/>
</dbReference>
<dbReference type="Pfam" id="PF00149">
    <property type="entry name" value="Metallophos"/>
    <property type="match status" value="1"/>
</dbReference>
<dbReference type="STRING" id="1423776.FD04_GL000869"/>
<keyword evidence="4" id="KW-1185">Reference proteome</keyword>
<dbReference type="InterPro" id="IPR041796">
    <property type="entry name" value="Mre11_N"/>
</dbReference>
<dbReference type="PANTHER" id="PTHR30337">
    <property type="entry name" value="COMPONENT OF ATP-DEPENDENT DSDNA EXONUCLEASE"/>
    <property type="match status" value="1"/>
</dbReference>
<dbReference type="GO" id="GO:0016787">
    <property type="term" value="F:hydrolase activity"/>
    <property type="evidence" value="ECO:0007669"/>
    <property type="project" value="UniProtKB-KW"/>
</dbReference>
<dbReference type="AlphaFoldDB" id="A0A0R1LR23"/>
<dbReference type="PIRSF" id="PIRSF033091">
    <property type="entry name" value="Pesterase_YhaO"/>
    <property type="match status" value="1"/>
</dbReference>
<dbReference type="OrthoDB" id="9773856at2"/>
<keyword evidence="1" id="KW-0378">Hydrolase</keyword>
<comment type="caution">
    <text evidence="3">The sequence shown here is derived from an EMBL/GenBank/DDBJ whole genome shotgun (WGS) entry which is preliminary data.</text>
</comment>
<dbReference type="SUPFAM" id="SSF56300">
    <property type="entry name" value="Metallo-dependent phosphatases"/>
    <property type="match status" value="1"/>
</dbReference>
<reference evidence="3 4" key="1">
    <citation type="journal article" date="2015" name="Genome Announc.">
        <title>Expanding the biotechnology potential of lactobacilli through comparative genomics of 213 strains and associated genera.</title>
        <authorList>
            <person name="Sun Z."/>
            <person name="Harris H.M."/>
            <person name="McCann A."/>
            <person name="Guo C."/>
            <person name="Argimon S."/>
            <person name="Zhang W."/>
            <person name="Yang X."/>
            <person name="Jeffery I.B."/>
            <person name="Cooney J.C."/>
            <person name="Kagawa T.F."/>
            <person name="Liu W."/>
            <person name="Song Y."/>
            <person name="Salvetti E."/>
            <person name="Wrobel A."/>
            <person name="Rasinkangas P."/>
            <person name="Parkhill J."/>
            <person name="Rea M.C."/>
            <person name="O'Sullivan O."/>
            <person name="Ritari J."/>
            <person name="Douillard F.P."/>
            <person name="Paul Ross R."/>
            <person name="Yang R."/>
            <person name="Briner A.E."/>
            <person name="Felis G.E."/>
            <person name="de Vos W.M."/>
            <person name="Barrangou R."/>
            <person name="Klaenhammer T.R."/>
            <person name="Caufield P.W."/>
            <person name="Cui Y."/>
            <person name="Zhang H."/>
            <person name="O'Toole P.W."/>
        </authorList>
    </citation>
    <scope>NUCLEOTIDE SEQUENCE [LARGE SCALE GENOMIC DNA]</scope>
    <source>
        <strain evidence="3 4">DSM 19909</strain>
    </source>
</reference>
<dbReference type="PANTHER" id="PTHR30337:SF7">
    <property type="entry name" value="PHOSPHOESTERASE"/>
    <property type="match status" value="1"/>
</dbReference>
<name>A0A0R1LR23_9LACO</name>
<sequence>MTELKFIHAADLHLDSPFLGMQQLPAALWQRLHDAPFQAVKRLVATAIEQQVDFVVLVGDLFDRETQSIRAQVFLAEQLQLLIDHHISVFVSYGNHDHLTENHVLTLPTEVAVFSADVETKHFTTQTGERVAISGFSYPQRWLETNMVTHFPERGTVDYQIGLLHGAIKQGDENHYAPFTVSELQATHYDYWALGHIHKPQLLASQPEIVYAGTIQGRNKLEDGPHGFELVSSSTGQLHAEFIRADQFEWLTLNIQVNADTTDESLMSQVENAIIDAKQSVFGLIELQISGIETLSPALVSRLTDGTWLARFDQQQRRRYDEQGAWVYSISVAAPKQTVTYAQLDAKYWAQAGDAVFTPDNLQQTAGRLMQYDFLATHIKQDETLKAITEAAKTELFNQARLEEEQDADHQA</sequence>
<organism evidence="3 4">
    <name type="scientific">Secundilactobacillus odoratitofui DSM 19909 = JCM 15043</name>
    <dbReference type="NCBI Taxonomy" id="1423776"/>
    <lineage>
        <taxon>Bacteria</taxon>
        <taxon>Bacillati</taxon>
        <taxon>Bacillota</taxon>
        <taxon>Bacilli</taxon>
        <taxon>Lactobacillales</taxon>
        <taxon>Lactobacillaceae</taxon>
        <taxon>Secundilactobacillus</taxon>
    </lineage>
</organism>
<dbReference type="CDD" id="cd00840">
    <property type="entry name" value="MPP_Mre11_N"/>
    <property type="match status" value="1"/>
</dbReference>
<dbReference type="Gene3D" id="3.60.21.10">
    <property type="match status" value="1"/>
</dbReference>
<dbReference type="PATRIC" id="fig|1423776.4.peg.876"/>
<dbReference type="InterPro" id="IPR029052">
    <property type="entry name" value="Metallo-depent_PP-like"/>
</dbReference>
<accession>A0A0R1LR23</accession>
<evidence type="ECO:0000256" key="1">
    <source>
        <dbReference type="ARBA" id="ARBA00022801"/>
    </source>
</evidence>
<dbReference type="InterPro" id="IPR014576">
    <property type="entry name" value="Pesterase_YhaO"/>
</dbReference>
<evidence type="ECO:0000313" key="3">
    <source>
        <dbReference type="EMBL" id="KRK97896.1"/>
    </source>
</evidence>
<dbReference type="InterPro" id="IPR004843">
    <property type="entry name" value="Calcineurin-like_PHP"/>
</dbReference>